<comment type="function">
    <text evidence="8">Required for box C/D snoRNAs accumulation involved in snoRNA processing, snoRNA transport to the nucleolus and ribosome biogenesis.</text>
</comment>
<dbReference type="EMBL" id="GBHO01014826">
    <property type="protein sequence ID" value="JAG28778.1"/>
    <property type="molecule type" value="Transcribed_RNA"/>
</dbReference>
<protein>
    <recommendedName>
        <fullName evidence="11">Box C/D snoRNA protein 1</fullName>
    </recommendedName>
    <alternativeName>
        <fullName evidence="12">Zinc finger HIT domain-containing protein 6</fullName>
    </alternativeName>
</protein>
<evidence type="ECO:0000256" key="5">
    <source>
        <dbReference type="ARBA" id="ARBA00022771"/>
    </source>
</evidence>
<evidence type="ECO:0000256" key="3">
    <source>
        <dbReference type="ARBA" id="ARBA00022553"/>
    </source>
</evidence>
<dbReference type="PANTHER" id="PTHR13483">
    <property type="entry name" value="BOX C_D SNORNA PROTEIN 1-RELATED"/>
    <property type="match status" value="1"/>
</dbReference>
<evidence type="ECO:0000313" key="21">
    <source>
        <dbReference type="EMBL" id="JAG28778.1"/>
    </source>
</evidence>
<keyword evidence="1" id="KW-1017">Isopeptide bond</keyword>
<evidence type="ECO:0000313" key="25">
    <source>
        <dbReference type="EMBL" id="JAG59273.1"/>
    </source>
</evidence>
<keyword evidence="7" id="KW-0832">Ubl conjugation</keyword>
<evidence type="ECO:0000313" key="20">
    <source>
        <dbReference type="EMBL" id="JAG28777.1"/>
    </source>
</evidence>
<evidence type="ECO:0000313" key="16">
    <source>
        <dbReference type="EMBL" id="JAG00740.1"/>
    </source>
</evidence>
<dbReference type="Pfam" id="PF04438">
    <property type="entry name" value="zf-HIT"/>
    <property type="match status" value="1"/>
</dbReference>
<evidence type="ECO:0000256" key="13">
    <source>
        <dbReference type="PROSITE-ProRule" id="PRU00453"/>
    </source>
</evidence>
<proteinExistence type="inferred from homology"/>
<dbReference type="GO" id="GO:0000463">
    <property type="term" value="P:maturation of LSU-rRNA from tricistronic rRNA transcript (SSU-rRNA, 5.8S rRNA, LSU-rRNA)"/>
    <property type="evidence" value="ECO:0007669"/>
    <property type="project" value="TreeGrafter"/>
</dbReference>
<evidence type="ECO:0000256" key="8">
    <source>
        <dbReference type="ARBA" id="ARBA00049598"/>
    </source>
</evidence>
<name>A0A0A9Y997_LYGHE</name>
<evidence type="ECO:0000256" key="10">
    <source>
        <dbReference type="ARBA" id="ARBA00061949"/>
    </source>
</evidence>
<dbReference type="EMBL" id="GBHO01042864">
    <property type="protein sequence ID" value="JAG00740.1"/>
    <property type="molecule type" value="Transcribed_RNA"/>
</dbReference>
<dbReference type="SUPFAM" id="SSF144232">
    <property type="entry name" value="HIT/MYND zinc finger-like"/>
    <property type="match status" value="1"/>
</dbReference>
<dbReference type="AlphaFoldDB" id="A0A0A9Y997"/>
<dbReference type="GO" id="GO:0005634">
    <property type="term" value="C:nucleus"/>
    <property type="evidence" value="ECO:0007669"/>
    <property type="project" value="TreeGrafter"/>
</dbReference>
<accession>A0A0A9Y997</accession>
<dbReference type="GO" id="GO:0000492">
    <property type="term" value="P:box C/D snoRNP assembly"/>
    <property type="evidence" value="ECO:0007669"/>
    <property type="project" value="TreeGrafter"/>
</dbReference>
<keyword evidence="5 13" id="KW-0863">Zinc-finger</keyword>
<evidence type="ECO:0000256" key="12">
    <source>
        <dbReference type="ARBA" id="ARBA00077531"/>
    </source>
</evidence>
<dbReference type="CDD" id="cd23023">
    <property type="entry name" value="zf-HIT_BCD1"/>
    <property type="match status" value="1"/>
</dbReference>
<comment type="similarity">
    <text evidence="9">Belongs to the BCD1 family.</text>
</comment>
<dbReference type="EMBL" id="GBRD01006548">
    <property type="protein sequence ID" value="JAG59273.1"/>
    <property type="molecule type" value="Transcribed_RNA"/>
</dbReference>
<reference evidence="25" key="3">
    <citation type="submission" date="2014-09" db="EMBL/GenBank/DDBJ databases">
        <authorList>
            <person name="Magalhaes I.L.F."/>
            <person name="Oliveira U."/>
            <person name="Santos F.R."/>
            <person name="Vidigal T.H.D.A."/>
            <person name="Brescovit A.D."/>
            <person name="Santos A.J."/>
        </authorList>
    </citation>
    <scope>NUCLEOTIDE SEQUENCE</scope>
</reference>
<dbReference type="EMBL" id="GBHO01032340">
    <property type="protein sequence ID" value="JAG11264.1"/>
    <property type="molecule type" value="Transcribed_RNA"/>
</dbReference>
<keyword evidence="4" id="KW-0479">Metal-binding</keyword>
<dbReference type="Pfam" id="PF25790">
    <property type="entry name" value="BCD1"/>
    <property type="match status" value="1"/>
</dbReference>
<evidence type="ECO:0000256" key="7">
    <source>
        <dbReference type="ARBA" id="ARBA00022843"/>
    </source>
</evidence>
<dbReference type="GO" id="GO:0008270">
    <property type="term" value="F:zinc ion binding"/>
    <property type="evidence" value="ECO:0007669"/>
    <property type="project" value="UniProtKB-UniRule"/>
</dbReference>
<evidence type="ECO:0000313" key="17">
    <source>
        <dbReference type="EMBL" id="JAG11264.1"/>
    </source>
</evidence>
<dbReference type="EMBL" id="GBHO01014827">
    <property type="protein sequence ID" value="JAG28777.1"/>
    <property type="molecule type" value="Transcribed_RNA"/>
</dbReference>
<dbReference type="InterPro" id="IPR051639">
    <property type="entry name" value="BCD1"/>
</dbReference>
<comment type="subunit">
    <text evidence="10">Interacts with FBL, SNU13, NOP58, NUFIP1, RUVBL1, RUVBL2 and TAF9. Interacts (via HIT-type zinc finger) with the RUVBL1/RUVBL2 complex in the presence of ADP.</text>
</comment>
<dbReference type="EMBL" id="GBHO01014828">
    <property type="protein sequence ID" value="JAG28776.1"/>
    <property type="molecule type" value="Transcribed_RNA"/>
</dbReference>
<dbReference type="PANTHER" id="PTHR13483:SF3">
    <property type="entry name" value="BOX C_D SNORNA PROTEIN 1"/>
    <property type="match status" value="1"/>
</dbReference>
<keyword evidence="6" id="KW-0862">Zinc</keyword>
<dbReference type="PROSITE" id="PS51083">
    <property type="entry name" value="ZF_HIT"/>
    <property type="match status" value="1"/>
</dbReference>
<evidence type="ECO:0000259" key="14">
    <source>
        <dbReference type="PROSITE" id="PS51083"/>
    </source>
</evidence>
<sequence length="285" mass="32907">MADDDIQTTHSTRNRLGDCEVCARAPAKYTCPECEVKSCSLPCVKIHKSELECDGVRSRVKFRRLHKLSNLDILSDYRLLEETNRAVDSAKKTNVKLLNMNGKYFHNRKKAQSMITGARKKEVGLKLLPPNFTDHKNNSTYFNHKNNEFLWKIKLKFLQAEDFEVVEHRVPDGLILGDLVAKYFDPAKFDDSKLKGKLAPYHNREIHRVEILLPAEGVPGKKFFLMNPKETIADNLKYKNIIEHPTFHVILDENLPNYNIVHIVTKTKNLLELNDEDGDDEEEMC</sequence>
<evidence type="ECO:0000313" key="19">
    <source>
        <dbReference type="EMBL" id="JAG28776.1"/>
    </source>
</evidence>
<dbReference type="EMBL" id="GBHO01014829">
    <property type="protein sequence ID" value="JAG28775.1"/>
    <property type="molecule type" value="Transcribed_RNA"/>
</dbReference>
<dbReference type="Gene3D" id="3.30.60.190">
    <property type="match status" value="1"/>
</dbReference>
<dbReference type="EMBL" id="GBHO01014824">
    <property type="protein sequence ID" value="JAG28780.1"/>
    <property type="molecule type" value="Transcribed_RNA"/>
</dbReference>
<evidence type="ECO:0000256" key="4">
    <source>
        <dbReference type="ARBA" id="ARBA00022723"/>
    </source>
</evidence>
<dbReference type="FunFam" id="3.30.60.190:FF:000001">
    <property type="entry name" value="box C/D snoRNA protein 1"/>
    <property type="match status" value="1"/>
</dbReference>
<dbReference type="GO" id="GO:0048254">
    <property type="term" value="P:snoRNA localization"/>
    <property type="evidence" value="ECO:0007669"/>
    <property type="project" value="TreeGrafter"/>
</dbReference>
<evidence type="ECO:0000313" key="24">
    <source>
        <dbReference type="EMBL" id="JAG39878.1"/>
    </source>
</evidence>
<evidence type="ECO:0000256" key="11">
    <source>
        <dbReference type="ARBA" id="ARBA00068630"/>
    </source>
</evidence>
<organism evidence="22">
    <name type="scientific">Lygus hesperus</name>
    <name type="common">Western plant bug</name>
    <dbReference type="NCBI Taxonomy" id="30085"/>
    <lineage>
        <taxon>Eukaryota</taxon>
        <taxon>Metazoa</taxon>
        <taxon>Ecdysozoa</taxon>
        <taxon>Arthropoda</taxon>
        <taxon>Hexapoda</taxon>
        <taxon>Insecta</taxon>
        <taxon>Pterygota</taxon>
        <taxon>Neoptera</taxon>
        <taxon>Paraneoptera</taxon>
        <taxon>Hemiptera</taxon>
        <taxon>Heteroptera</taxon>
        <taxon>Panheteroptera</taxon>
        <taxon>Cimicomorpha</taxon>
        <taxon>Miridae</taxon>
        <taxon>Mirini</taxon>
        <taxon>Lygus</taxon>
    </lineage>
</organism>
<dbReference type="GO" id="GO:0070761">
    <property type="term" value="C:pre-snoRNP complex"/>
    <property type="evidence" value="ECO:0007669"/>
    <property type="project" value="TreeGrafter"/>
</dbReference>
<evidence type="ECO:0000256" key="1">
    <source>
        <dbReference type="ARBA" id="ARBA00022499"/>
    </source>
</evidence>
<reference evidence="22" key="2">
    <citation type="submission" date="2014-07" db="EMBL/GenBank/DDBJ databases">
        <authorList>
            <person name="Hull J."/>
        </authorList>
    </citation>
    <scope>NUCLEOTIDE SEQUENCE</scope>
</reference>
<keyword evidence="3" id="KW-0597">Phosphoprotein</keyword>
<dbReference type="EMBL" id="GBRD01001476">
    <property type="protein sequence ID" value="JAG64345.1"/>
    <property type="molecule type" value="Transcribed_RNA"/>
</dbReference>
<reference evidence="22" key="1">
    <citation type="journal article" date="2014" name="PLoS ONE">
        <title>Transcriptome-Based Identification of ABC Transporters in the Western Tarnished Plant Bug Lygus hesperus.</title>
        <authorList>
            <person name="Hull J.J."/>
            <person name="Chaney K."/>
            <person name="Geib S.M."/>
            <person name="Fabrick J.A."/>
            <person name="Brent C.S."/>
            <person name="Walsh D."/>
            <person name="Lavine L.C."/>
        </authorList>
    </citation>
    <scope>NUCLEOTIDE SEQUENCE</scope>
</reference>
<evidence type="ECO:0000256" key="2">
    <source>
        <dbReference type="ARBA" id="ARBA00022517"/>
    </source>
</evidence>
<evidence type="ECO:0000313" key="23">
    <source>
        <dbReference type="EMBL" id="JAG28780.1"/>
    </source>
</evidence>
<evidence type="ECO:0000313" key="18">
    <source>
        <dbReference type="EMBL" id="JAG28775.1"/>
    </source>
</evidence>
<evidence type="ECO:0000256" key="9">
    <source>
        <dbReference type="ARBA" id="ARBA00049654"/>
    </source>
</evidence>
<dbReference type="InterPro" id="IPR007529">
    <property type="entry name" value="Znf_HIT"/>
</dbReference>
<dbReference type="InterPro" id="IPR057721">
    <property type="entry name" value="BCD1_alpha/beta"/>
</dbReference>
<dbReference type="EMBL" id="GBHO01014825">
    <property type="protein sequence ID" value="JAG28779.1"/>
    <property type="molecule type" value="Transcribed_RNA"/>
</dbReference>
<dbReference type="EMBL" id="GBHO01003726">
    <property type="protein sequence ID" value="JAG39878.1"/>
    <property type="molecule type" value="Transcribed_RNA"/>
</dbReference>
<evidence type="ECO:0000313" key="22">
    <source>
        <dbReference type="EMBL" id="JAG28779.1"/>
    </source>
</evidence>
<evidence type="ECO:0000313" key="15">
    <source>
        <dbReference type="EMBL" id="JAG00738.1"/>
    </source>
</evidence>
<dbReference type="EMBL" id="GBHO01042866">
    <property type="protein sequence ID" value="JAG00738.1"/>
    <property type="molecule type" value="Transcribed_RNA"/>
</dbReference>
<feature type="domain" description="HIT-type" evidence="14">
    <location>
        <begin position="19"/>
        <end position="53"/>
    </location>
</feature>
<gene>
    <name evidence="22" type="primary">ZNHIT6_4</name>
    <name evidence="17" type="synonym">ZNHIT6_0</name>
    <name evidence="16" type="synonym">ZNHIT6_10</name>
    <name evidence="19" type="synonym">ZNHIT6_2</name>
    <name evidence="21" type="synonym">ZNHIT6_3</name>
    <name evidence="23" type="synonym">ZNHIT6_5</name>
    <name evidence="18" type="synonym">ZNHIT6_6</name>
    <name evidence="15" type="synonym">ZNHIT6_7</name>
    <name evidence="24" type="synonym">ZNHIT6_8</name>
    <name evidence="20" type="synonym">ZNHIT6_9</name>
    <name evidence="19" type="ORF">CM83_92025</name>
    <name evidence="18" type="ORF">CM83_92026</name>
    <name evidence="23" type="ORF">CM83_92027</name>
    <name evidence="22" type="ORF">CM83_92028</name>
    <name evidence="21" type="ORF">CM83_92029</name>
    <name evidence="20" type="ORF">CM83_92030</name>
    <name evidence="16" type="ORF">CM83_92031</name>
    <name evidence="15" type="ORF">CM83_92032</name>
    <name evidence="24" type="ORF">CM83_92033</name>
    <name evidence="17" type="ORF">CM83_92034</name>
</gene>
<evidence type="ECO:0000256" key="6">
    <source>
        <dbReference type="ARBA" id="ARBA00022833"/>
    </source>
</evidence>
<keyword evidence="2" id="KW-0690">Ribosome biogenesis</keyword>